<evidence type="ECO:0000256" key="5">
    <source>
        <dbReference type="ARBA" id="ARBA00022723"/>
    </source>
</evidence>
<name>A0ABT9W349_9BACI</name>
<comment type="similarity">
    <text evidence="1">Belongs to the carbohydrate kinase pfkB family.</text>
</comment>
<evidence type="ECO:0000256" key="4">
    <source>
        <dbReference type="ARBA" id="ARBA00022679"/>
    </source>
</evidence>
<evidence type="ECO:0000256" key="1">
    <source>
        <dbReference type="ARBA" id="ARBA00005380"/>
    </source>
</evidence>
<dbReference type="PANTHER" id="PTHR10584:SF166">
    <property type="entry name" value="RIBOKINASE"/>
    <property type="match status" value="1"/>
</dbReference>
<evidence type="ECO:0000256" key="6">
    <source>
        <dbReference type="ARBA" id="ARBA00022741"/>
    </source>
</evidence>
<dbReference type="GO" id="GO:0004747">
    <property type="term" value="F:ribokinase activity"/>
    <property type="evidence" value="ECO:0007669"/>
    <property type="project" value="UniProtKB-EC"/>
</dbReference>
<comment type="activity regulation">
    <text evidence="12">Activated by a monovalent cation that binds near, but not in, the active site. The most likely occupant of the site in vivo is potassium. Ion binding induces a conformational change that may alter substrate affinity.</text>
</comment>
<dbReference type="InterPro" id="IPR011611">
    <property type="entry name" value="PfkB_dom"/>
</dbReference>
<evidence type="ECO:0000256" key="11">
    <source>
        <dbReference type="ARBA" id="ARBA00023277"/>
    </source>
</evidence>
<feature type="binding site" evidence="12">
    <location>
        <position position="288"/>
    </location>
    <ligand>
        <name>K(+)</name>
        <dbReference type="ChEBI" id="CHEBI:29103"/>
    </ligand>
</feature>
<evidence type="ECO:0000256" key="8">
    <source>
        <dbReference type="ARBA" id="ARBA00022840"/>
    </source>
</evidence>
<feature type="binding site" evidence="12">
    <location>
        <begin position="39"/>
        <end position="43"/>
    </location>
    <ligand>
        <name>substrate</name>
    </ligand>
</feature>
<dbReference type="InterPro" id="IPR029056">
    <property type="entry name" value="Ribokinase-like"/>
</dbReference>
<feature type="binding site" evidence="12">
    <location>
        <position position="251"/>
    </location>
    <ligand>
        <name>K(+)</name>
        <dbReference type="ChEBI" id="CHEBI:29103"/>
    </ligand>
</feature>
<feature type="binding site" evidence="12">
    <location>
        <position position="285"/>
    </location>
    <ligand>
        <name>K(+)</name>
        <dbReference type="ChEBI" id="CHEBI:29103"/>
    </ligand>
</feature>
<feature type="binding site" evidence="12">
    <location>
        <position position="290"/>
    </location>
    <ligand>
        <name>K(+)</name>
        <dbReference type="ChEBI" id="CHEBI:29103"/>
    </ligand>
</feature>
<organism evidence="14 15">
    <name type="scientific">Caldalkalibacillus horti</name>
    <dbReference type="NCBI Taxonomy" id="77523"/>
    <lineage>
        <taxon>Bacteria</taxon>
        <taxon>Bacillati</taxon>
        <taxon>Bacillota</taxon>
        <taxon>Bacilli</taxon>
        <taxon>Bacillales</taxon>
        <taxon>Bacillaceae</taxon>
        <taxon>Caldalkalibacillus</taxon>
    </lineage>
</organism>
<dbReference type="Gene3D" id="3.40.1190.20">
    <property type="match status" value="1"/>
</dbReference>
<feature type="binding site" evidence="12">
    <location>
        <begin position="254"/>
        <end position="255"/>
    </location>
    <ligand>
        <name>ATP</name>
        <dbReference type="ChEBI" id="CHEBI:30616"/>
    </ligand>
</feature>
<comment type="catalytic activity">
    <reaction evidence="12">
        <text>D-ribose + ATP = D-ribose 5-phosphate + ADP + H(+)</text>
        <dbReference type="Rhea" id="RHEA:13697"/>
        <dbReference type="ChEBI" id="CHEBI:15378"/>
        <dbReference type="ChEBI" id="CHEBI:30616"/>
        <dbReference type="ChEBI" id="CHEBI:47013"/>
        <dbReference type="ChEBI" id="CHEBI:78346"/>
        <dbReference type="ChEBI" id="CHEBI:456216"/>
        <dbReference type="EC" id="2.7.1.15"/>
    </reaction>
</comment>
<evidence type="ECO:0000259" key="13">
    <source>
        <dbReference type="Pfam" id="PF00294"/>
    </source>
</evidence>
<comment type="cofactor">
    <cofactor evidence="12">
        <name>Mg(2+)</name>
        <dbReference type="ChEBI" id="CHEBI:18420"/>
    </cofactor>
    <text evidence="12">Requires a divalent cation, most likely magnesium in vivo, as an electrophilic catalyst to aid phosphoryl group transfer. It is the chelate of the metal and the nucleotide that is the actual substrate.</text>
</comment>
<reference evidence="14 15" key="1">
    <citation type="submission" date="2023-07" db="EMBL/GenBank/DDBJ databases">
        <title>Genomic Encyclopedia of Type Strains, Phase IV (KMG-IV): sequencing the most valuable type-strain genomes for metagenomic binning, comparative biology and taxonomic classification.</title>
        <authorList>
            <person name="Goeker M."/>
        </authorList>
    </citation>
    <scope>NUCLEOTIDE SEQUENCE [LARGE SCALE GENOMIC DNA]</scope>
    <source>
        <strain evidence="14 15">DSM 12751</strain>
    </source>
</reference>
<evidence type="ECO:0000256" key="12">
    <source>
        <dbReference type="HAMAP-Rule" id="MF_01987"/>
    </source>
</evidence>
<comment type="subcellular location">
    <subcellularLocation>
        <location evidence="12">Cytoplasm</location>
    </subcellularLocation>
</comment>
<keyword evidence="5 12" id="KW-0479">Metal-binding</keyword>
<keyword evidence="11 12" id="KW-0119">Carbohydrate metabolism</keyword>
<feature type="binding site" evidence="12">
    <location>
        <position position="249"/>
    </location>
    <ligand>
        <name>K(+)</name>
        <dbReference type="ChEBI" id="CHEBI:29103"/>
    </ligand>
</feature>
<feature type="binding site" evidence="12">
    <location>
        <begin position="223"/>
        <end position="228"/>
    </location>
    <ligand>
        <name>ATP</name>
        <dbReference type="ChEBI" id="CHEBI:30616"/>
    </ligand>
</feature>
<feature type="domain" description="Carbohydrate kinase PfkB" evidence="13">
    <location>
        <begin position="1"/>
        <end position="298"/>
    </location>
</feature>
<dbReference type="SUPFAM" id="SSF53613">
    <property type="entry name" value="Ribokinase-like"/>
    <property type="match status" value="1"/>
</dbReference>
<comment type="function">
    <text evidence="12">Catalyzes the phosphorylation of ribose at O-5 in a reaction requiring ATP and magnesium. The resulting D-ribose-5-phosphate can then be used either for sythesis of nucleotides, histidine, and tryptophan, or as a component of the pentose phosphate pathway.</text>
</comment>
<keyword evidence="7 12" id="KW-0418">Kinase</keyword>
<keyword evidence="12" id="KW-0963">Cytoplasm</keyword>
<dbReference type="InterPro" id="IPR002139">
    <property type="entry name" value="Ribo/fructo_kinase"/>
</dbReference>
<dbReference type="RefSeq" id="WP_307396785.1">
    <property type="nucleotide sequence ID" value="NZ_BAAADK010000032.1"/>
</dbReference>
<comment type="similarity">
    <text evidence="12">Belongs to the carbohydrate kinase PfkB family. Ribokinase subfamily.</text>
</comment>
<comment type="caution">
    <text evidence="12">Lacks conserved residue(s) required for the propagation of feature annotation.</text>
</comment>
<evidence type="ECO:0000256" key="3">
    <source>
        <dbReference type="ARBA" id="ARBA00016943"/>
    </source>
</evidence>
<dbReference type="NCBIfam" id="TIGR02152">
    <property type="entry name" value="D_ribokin_bact"/>
    <property type="match status" value="1"/>
</dbReference>
<keyword evidence="6 12" id="KW-0547">Nucleotide-binding</keyword>
<proteinExistence type="inferred from homology"/>
<evidence type="ECO:0000313" key="14">
    <source>
        <dbReference type="EMBL" id="MDQ0167679.1"/>
    </source>
</evidence>
<feature type="binding site" evidence="12">
    <location>
        <position position="279"/>
    </location>
    <ligand>
        <name>ATP</name>
        <dbReference type="ChEBI" id="CHEBI:30616"/>
    </ligand>
</feature>
<feature type="active site" description="Proton acceptor" evidence="12">
    <location>
        <position position="255"/>
    </location>
</feature>
<feature type="binding site" evidence="12">
    <location>
        <begin position="11"/>
        <end position="13"/>
    </location>
    <ligand>
        <name>substrate</name>
    </ligand>
</feature>
<keyword evidence="8 12" id="KW-0067">ATP-binding</keyword>
<dbReference type="PANTHER" id="PTHR10584">
    <property type="entry name" value="SUGAR KINASE"/>
    <property type="match status" value="1"/>
</dbReference>
<evidence type="ECO:0000313" key="15">
    <source>
        <dbReference type="Proteomes" id="UP001235840"/>
    </source>
</evidence>
<protein>
    <recommendedName>
        <fullName evidence="3 12">Ribokinase</fullName>
        <shortName evidence="12">RK</shortName>
        <ecNumber evidence="2 12">2.7.1.15</ecNumber>
    </recommendedName>
</protein>
<keyword evidence="10 12" id="KW-0630">Potassium</keyword>
<dbReference type="EC" id="2.7.1.15" evidence="2 12"/>
<comment type="subunit">
    <text evidence="12">Homodimer.</text>
</comment>
<evidence type="ECO:0000256" key="10">
    <source>
        <dbReference type="ARBA" id="ARBA00022958"/>
    </source>
</evidence>
<feature type="binding site" evidence="12">
    <location>
        <position position="255"/>
    </location>
    <ligand>
        <name>substrate</name>
    </ligand>
</feature>
<accession>A0ABT9W349</accession>
<evidence type="ECO:0000256" key="9">
    <source>
        <dbReference type="ARBA" id="ARBA00022842"/>
    </source>
</evidence>
<dbReference type="InterPro" id="IPR011877">
    <property type="entry name" value="Ribokinase"/>
</dbReference>
<gene>
    <name evidence="12" type="primary">rbsK</name>
    <name evidence="14" type="ORF">J2S11_003606</name>
</gene>
<dbReference type="HAMAP" id="MF_01987">
    <property type="entry name" value="Ribokinase"/>
    <property type="match status" value="1"/>
</dbReference>
<feature type="binding site" evidence="12">
    <location>
        <position position="183"/>
    </location>
    <ligand>
        <name>ATP</name>
        <dbReference type="ChEBI" id="CHEBI:30616"/>
    </ligand>
</feature>
<dbReference type="InterPro" id="IPR002173">
    <property type="entry name" value="Carboh/pur_kinase_PfkB_CS"/>
</dbReference>
<dbReference type="Proteomes" id="UP001235840">
    <property type="component" value="Unassembled WGS sequence"/>
</dbReference>
<dbReference type="PRINTS" id="PR00990">
    <property type="entry name" value="RIBOKINASE"/>
</dbReference>
<evidence type="ECO:0000256" key="7">
    <source>
        <dbReference type="ARBA" id="ARBA00022777"/>
    </source>
</evidence>
<feature type="binding site" evidence="12">
    <location>
        <position position="139"/>
    </location>
    <ligand>
        <name>substrate</name>
    </ligand>
</feature>
<dbReference type="Pfam" id="PF00294">
    <property type="entry name" value="PfkB"/>
    <property type="match status" value="1"/>
</dbReference>
<keyword evidence="4 12" id="KW-0808">Transferase</keyword>
<comment type="pathway">
    <text evidence="12">Carbohydrate metabolism; D-ribose degradation; D-ribose 5-phosphate from beta-D-ribopyranose: step 2/2.</text>
</comment>
<comment type="caution">
    <text evidence="14">The sequence shown here is derived from an EMBL/GenBank/DDBJ whole genome shotgun (WGS) entry which is preliminary data.</text>
</comment>
<dbReference type="PROSITE" id="PS00584">
    <property type="entry name" value="PFKB_KINASES_2"/>
    <property type="match status" value="1"/>
</dbReference>
<dbReference type="CDD" id="cd01174">
    <property type="entry name" value="ribokinase"/>
    <property type="match status" value="1"/>
</dbReference>
<evidence type="ECO:0000256" key="2">
    <source>
        <dbReference type="ARBA" id="ARBA00012035"/>
    </source>
</evidence>
<keyword evidence="15" id="KW-1185">Reference proteome</keyword>
<dbReference type="EMBL" id="JAUSTY010000018">
    <property type="protein sequence ID" value="MDQ0167679.1"/>
    <property type="molecule type" value="Genomic_DNA"/>
</dbReference>
<sequence>MPKIAVVGSINLDYVVETNVLPDAGETVLGQGYFFSHGGKGANQAVAASRLGADVFMFGSLGQDETGYSSKENLIHHDINIDHVQEITKAPSGVAFIEVCHSENRIIVVPGANEYTDTAYIKKVANELLAYDVIVFQLETPLEMLEYIIPILHEKGKTTIVNPAPAQRLSENLIEKTTYLTPNEYEYAIIFGIDSDQGSDKSSLNEEALQSFLIKHPNKLVVTCGSKGVCYSDGQDVIWVPPIQVDPVDSTGAGDTFSGAFAVGIAEGKSLYDSIQFANIAAGLSVMRRGAQSGMPTRAEVEQRAKEEVMKHEAKGHLNAN</sequence>
<keyword evidence="9 12" id="KW-0460">Magnesium</keyword>